<dbReference type="AlphaFoldDB" id="A0AAU9ER29"/>
<dbReference type="Proteomes" id="UP001366166">
    <property type="component" value="Chromosome"/>
</dbReference>
<keyword evidence="5" id="KW-1185">Reference proteome</keyword>
<evidence type="ECO:0000313" key="4">
    <source>
        <dbReference type="EMBL" id="BEQ16909.1"/>
    </source>
</evidence>
<dbReference type="SMART" id="SM00903">
    <property type="entry name" value="Flavin_Reduct"/>
    <property type="match status" value="1"/>
</dbReference>
<dbReference type="InterPro" id="IPR012349">
    <property type="entry name" value="Split_barrel_FMN-bd"/>
</dbReference>
<feature type="domain" description="Flavin reductase like" evidence="3">
    <location>
        <begin position="9"/>
        <end position="156"/>
    </location>
</feature>
<protein>
    <submittedName>
        <fullName evidence="4">Flavin oxidoreductase</fullName>
    </submittedName>
</protein>
<accession>A0AAU9ER29</accession>
<dbReference type="RefSeq" id="WP_338603429.1">
    <property type="nucleotide sequence ID" value="NZ_AP028679.1"/>
</dbReference>
<dbReference type="Pfam" id="PF01613">
    <property type="entry name" value="Flavin_Reduct"/>
    <property type="match status" value="1"/>
</dbReference>
<dbReference type="GO" id="GO:0010181">
    <property type="term" value="F:FMN binding"/>
    <property type="evidence" value="ECO:0007669"/>
    <property type="project" value="InterPro"/>
</dbReference>
<dbReference type="Gene3D" id="2.30.110.10">
    <property type="entry name" value="Electron Transport, Fmn-binding Protein, Chain A"/>
    <property type="match status" value="1"/>
</dbReference>
<sequence>MAGNLDGILGKVVYSLVVVTTSVGGKPFGMTAAWVSKVSSEPLMLAVSLSHKSFTSSQIKEKGFLGINLLGTGGKAAAHHFGSQSGRDVDKFAGMEFKFSGLGNPILNQGTVAFIDCKVVRHMEAGDHTLFLAEMLDGCLGTELWPLAYCAKKFYKLSEI</sequence>
<dbReference type="EMBL" id="AP028679">
    <property type="protein sequence ID" value="BEQ16909.1"/>
    <property type="molecule type" value="Genomic_DNA"/>
</dbReference>
<name>A0AAU9ER29_9BACT</name>
<dbReference type="GO" id="GO:0042602">
    <property type="term" value="F:riboflavin reductase (NADPH) activity"/>
    <property type="evidence" value="ECO:0007669"/>
    <property type="project" value="TreeGrafter"/>
</dbReference>
<organism evidence="4 5">
    <name type="scientific">Desulfoferula mesophila</name>
    <dbReference type="NCBI Taxonomy" id="3058419"/>
    <lineage>
        <taxon>Bacteria</taxon>
        <taxon>Pseudomonadati</taxon>
        <taxon>Thermodesulfobacteriota</taxon>
        <taxon>Desulfarculia</taxon>
        <taxon>Desulfarculales</taxon>
        <taxon>Desulfarculaceae</taxon>
        <taxon>Desulfoferula</taxon>
    </lineage>
</organism>
<evidence type="ECO:0000256" key="1">
    <source>
        <dbReference type="ARBA" id="ARBA00008898"/>
    </source>
</evidence>
<evidence type="ECO:0000259" key="3">
    <source>
        <dbReference type="SMART" id="SM00903"/>
    </source>
</evidence>
<evidence type="ECO:0000256" key="2">
    <source>
        <dbReference type="ARBA" id="ARBA00023002"/>
    </source>
</evidence>
<dbReference type="PANTHER" id="PTHR30466">
    <property type="entry name" value="FLAVIN REDUCTASE"/>
    <property type="match status" value="1"/>
</dbReference>
<gene>
    <name evidence="4" type="ORF">FAK_39750</name>
</gene>
<reference evidence="5" key="1">
    <citation type="journal article" date="2023" name="Arch. Microbiol.">
        <title>Desulfoferula mesophilus gen. nov. sp. nov., a mesophilic sulfate-reducing bacterium isolated from a brackish lake sediment.</title>
        <authorList>
            <person name="Watanabe T."/>
            <person name="Yabe T."/>
            <person name="Tsuji J.M."/>
            <person name="Fukui M."/>
        </authorList>
    </citation>
    <scope>NUCLEOTIDE SEQUENCE [LARGE SCALE GENOMIC DNA]</scope>
    <source>
        <strain evidence="5">12FAK</strain>
    </source>
</reference>
<dbReference type="PANTHER" id="PTHR30466:SF11">
    <property type="entry name" value="FLAVIN-DEPENDENT MONOOXYGENASE, REDUCTASE SUBUNIT HSAB"/>
    <property type="match status" value="1"/>
</dbReference>
<dbReference type="InterPro" id="IPR050268">
    <property type="entry name" value="NADH-dep_flavin_reductase"/>
</dbReference>
<dbReference type="InterPro" id="IPR002563">
    <property type="entry name" value="Flavin_Rdtase-like_dom"/>
</dbReference>
<evidence type="ECO:0000313" key="5">
    <source>
        <dbReference type="Proteomes" id="UP001366166"/>
    </source>
</evidence>
<dbReference type="SUPFAM" id="SSF50475">
    <property type="entry name" value="FMN-binding split barrel"/>
    <property type="match status" value="1"/>
</dbReference>
<proteinExistence type="inferred from homology"/>
<keyword evidence="2" id="KW-0560">Oxidoreductase</keyword>
<dbReference type="KEGG" id="dmp:FAK_39750"/>
<comment type="similarity">
    <text evidence="1">Belongs to the non-flavoprotein flavin reductase family.</text>
</comment>